<keyword evidence="1" id="KW-0812">Transmembrane</keyword>
<gene>
    <name evidence="2" type="ORF">KUA55_02390</name>
</gene>
<keyword evidence="1" id="KW-1133">Transmembrane helix</keyword>
<accession>A0ABS6T9D4</accession>
<organism evidence="2 3">
    <name type="scientific">Enterococcus alishanensis</name>
    <dbReference type="NCBI Taxonomy" id="1303817"/>
    <lineage>
        <taxon>Bacteria</taxon>
        <taxon>Bacillati</taxon>
        <taxon>Bacillota</taxon>
        <taxon>Bacilli</taxon>
        <taxon>Lactobacillales</taxon>
        <taxon>Enterococcaceae</taxon>
        <taxon>Enterococcus</taxon>
    </lineage>
</organism>
<dbReference type="RefSeq" id="WP_218324568.1">
    <property type="nucleotide sequence ID" value="NZ_JAHUZB010000001.1"/>
</dbReference>
<evidence type="ECO:0000313" key="3">
    <source>
        <dbReference type="Proteomes" id="UP000774130"/>
    </source>
</evidence>
<reference evidence="2 3" key="1">
    <citation type="submission" date="2021-06" db="EMBL/GenBank/DDBJ databases">
        <title>Enterococcus alishanensis sp. nov., a novel lactic acid bacterium isolated from fresh coffee beans.</title>
        <authorList>
            <person name="Chen Y.-S."/>
        </authorList>
    </citation>
    <scope>NUCLEOTIDE SEQUENCE [LARGE SCALE GENOMIC DNA]</scope>
    <source>
        <strain evidence="2 3">ALS3</strain>
    </source>
</reference>
<evidence type="ECO:0000256" key="1">
    <source>
        <dbReference type="SAM" id="Phobius"/>
    </source>
</evidence>
<proteinExistence type="predicted"/>
<dbReference type="EMBL" id="JAHUZB010000001">
    <property type="protein sequence ID" value="MBV7389511.1"/>
    <property type="molecule type" value="Genomic_DNA"/>
</dbReference>
<protein>
    <submittedName>
        <fullName evidence="2">Uncharacterized protein</fullName>
    </submittedName>
</protein>
<comment type="caution">
    <text evidence="2">The sequence shown here is derived from an EMBL/GenBank/DDBJ whole genome shotgun (WGS) entry which is preliminary data.</text>
</comment>
<keyword evidence="3" id="KW-1185">Reference proteome</keyword>
<feature type="transmembrane region" description="Helical" evidence="1">
    <location>
        <begin position="6"/>
        <end position="26"/>
    </location>
</feature>
<sequence>MSTGLIGLIGVLIGAAIVGVTVFFFFKYQERQTYRKRELEHRVKEIEVMNLLNKKINEILSKRSLMMENYVSFNAFDDTYIAIDDYIYLQSFAAQNNFYLPTYLVEEFFKNISHRKMVISPEETVRLGGYAYKGGRVLMESFADELLSITQEKKNQLARLTKEPLRYFDVK</sequence>
<name>A0ABS6T9D4_9ENTE</name>
<keyword evidence="1" id="KW-0472">Membrane</keyword>
<evidence type="ECO:0000313" key="2">
    <source>
        <dbReference type="EMBL" id="MBV7389511.1"/>
    </source>
</evidence>
<dbReference type="Proteomes" id="UP000774130">
    <property type="component" value="Unassembled WGS sequence"/>
</dbReference>